<feature type="domain" description="Pyrrolo-quinoline quinone repeat" evidence="1">
    <location>
        <begin position="34"/>
        <end position="109"/>
    </location>
</feature>
<dbReference type="EMBL" id="UINC01017223">
    <property type="protein sequence ID" value="SVA71108.1"/>
    <property type="molecule type" value="Genomic_DNA"/>
</dbReference>
<dbReference type="InterPro" id="IPR011047">
    <property type="entry name" value="Quinoprotein_ADH-like_sf"/>
</dbReference>
<dbReference type="PANTHER" id="PTHR34512">
    <property type="entry name" value="CELL SURFACE PROTEIN"/>
    <property type="match status" value="1"/>
</dbReference>
<name>A0A381Y265_9ZZZZ</name>
<dbReference type="InterPro" id="IPR018391">
    <property type="entry name" value="PQQ_b-propeller_rpt"/>
</dbReference>
<dbReference type="Gene3D" id="2.130.10.10">
    <property type="entry name" value="YVTN repeat-like/Quinoprotein amine dehydrogenase"/>
    <property type="match status" value="1"/>
</dbReference>
<dbReference type="PROSITE" id="PS51257">
    <property type="entry name" value="PROKAR_LIPOPROTEIN"/>
    <property type="match status" value="1"/>
</dbReference>
<evidence type="ECO:0000259" key="1">
    <source>
        <dbReference type="Pfam" id="PF13360"/>
    </source>
</evidence>
<dbReference type="AlphaFoldDB" id="A0A381Y265"/>
<dbReference type="Gene3D" id="2.40.10.480">
    <property type="match status" value="1"/>
</dbReference>
<protein>
    <recommendedName>
        <fullName evidence="1">Pyrrolo-quinoline quinone repeat domain-containing protein</fullName>
    </recommendedName>
</protein>
<dbReference type="InterPro" id="IPR015943">
    <property type="entry name" value="WD40/YVTN_repeat-like_dom_sf"/>
</dbReference>
<sequence length="380" mass="40912">MANRQLLALFALVLIPILIGCTGDIGNPSDGWNPPVSNDGVVYIGTKDGEVKAFIDDGSGNLQPAWTFPSPGAQDDLTGVYNTPLVVGDLVYVSGIDGFVYALDRETGNLTGDGWKRPDNPFIEPEPLVGGLAYDPTHDIILSPSEDGFLYAYTAKNGDQFWDPFPTGAAIWSTPAVENGVAYFGSLDHKVYAVNLDDGEELWQQETGGVVAGKPLVFNGKVIAGSFDKTIYAFSADDGTLEWAIEGDNWFWAGAVTDGKTVFAPNMDGNIYAIDRNGNLLWKHNVGSAIVSSPVLVPSGLVVAAKDGDLLLLDTRAGDLGLQRVLFNWRIGEAEIKAPLFAVGNSVYIGSQDRTVRRVEFSNGLRDVWCVDTREGRCNN</sequence>
<gene>
    <name evidence="2" type="ORF">METZ01_LOCUS123962</name>
</gene>
<feature type="domain" description="Pyrrolo-quinoline quinone repeat" evidence="1">
    <location>
        <begin position="147"/>
        <end position="364"/>
    </location>
</feature>
<dbReference type="SMART" id="SM00564">
    <property type="entry name" value="PQQ"/>
    <property type="match status" value="6"/>
</dbReference>
<accession>A0A381Y265</accession>
<dbReference type="PANTHER" id="PTHR34512:SF30">
    <property type="entry name" value="OUTER MEMBRANE PROTEIN ASSEMBLY FACTOR BAMB"/>
    <property type="match status" value="1"/>
</dbReference>
<organism evidence="2">
    <name type="scientific">marine metagenome</name>
    <dbReference type="NCBI Taxonomy" id="408172"/>
    <lineage>
        <taxon>unclassified sequences</taxon>
        <taxon>metagenomes</taxon>
        <taxon>ecological metagenomes</taxon>
    </lineage>
</organism>
<reference evidence="2" key="1">
    <citation type="submission" date="2018-05" db="EMBL/GenBank/DDBJ databases">
        <authorList>
            <person name="Lanie J.A."/>
            <person name="Ng W.-L."/>
            <person name="Kazmierczak K.M."/>
            <person name="Andrzejewski T.M."/>
            <person name="Davidsen T.M."/>
            <person name="Wayne K.J."/>
            <person name="Tettelin H."/>
            <person name="Glass J.I."/>
            <person name="Rusch D."/>
            <person name="Podicherti R."/>
            <person name="Tsui H.-C.T."/>
            <person name="Winkler M.E."/>
        </authorList>
    </citation>
    <scope>NUCLEOTIDE SEQUENCE</scope>
</reference>
<dbReference type="InterPro" id="IPR002372">
    <property type="entry name" value="PQQ_rpt_dom"/>
</dbReference>
<proteinExistence type="predicted"/>
<evidence type="ECO:0000313" key="2">
    <source>
        <dbReference type="EMBL" id="SVA71108.1"/>
    </source>
</evidence>
<dbReference type="SUPFAM" id="SSF50998">
    <property type="entry name" value="Quinoprotein alcohol dehydrogenase-like"/>
    <property type="match status" value="2"/>
</dbReference>
<dbReference type="Pfam" id="PF13360">
    <property type="entry name" value="PQQ_2"/>
    <property type="match status" value="2"/>
</dbReference>